<proteinExistence type="predicted"/>
<evidence type="ECO:0000313" key="1">
    <source>
        <dbReference type="EMBL" id="AKF95044.1"/>
    </source>
</evidence>
<name>A0A0F7C0Y6_BRELA</name>
<sequence length="101" mass="11220">MAHTIRFIGMVILLLIGIVLGMQTAERGINKVDGSLREQSQTFAITKVDNNQVEIAVMGKQVRTEPKRVVNYVSEAGESVGRWIKKGTEATVNWISAFFEP</sequence>
<gene>
    <name evidence="1" type="ORF">EX87_15325</name>
</gene>
<geneLocation type="plasmid" evidence="1">
    <name>unnamed1</name>
</geneLocation>
<dbReference type="AlphaFoldDB" id="A0A0F7C0Y6"/>
<reference evidence="1" key="1">
    <citation type="submission" date="2015-03" db="EMBL/GenBank/DDBJ databases">
        <title>MIGS Cultured Bacterial/Archaeal sample from Brevibacillus laterosporus.</title>
        <authorList>
            <person name="Zeng D."/>
            <person name="Zhu L."/>
            <person name="Dong G."/>
            <person name="Ye W."/>
            <person name="Ren D."/>
            <person name="Wu L."/>
            <person name="Xu J."/>
            <person name="Li G."/>
            <person name="Guo L."/>
        </authorList>
    </citation>
    <scope>NUCLEOTIDE SEQUENCE</scope>
    <source>
        <strain evidence="1">B9</strain>
        <plasmid evidence="1">unnamed1</plasmid>
    </source>
</reference>
<evidence type="ECO:0008006" key="2">
    <source>
        <dbReference type="Google" id="ProtNLM"/>
    </source>
</evidence>
<protein>
    <recommendedName>
        <fullName evidence="2">DUF3679 domain-containing protein</fullName>
    </recommendedName>
</protein>
<dbReference type="Pfam" id="PF12438">
    <property type="entry name" value="DUF3679"/>
    <property type="match status" value="1"/>
</dbReference>
<dbReference type="InterPro" id="IPR020534">
    <property type="entry name" value="Uncharacterised_YqxA"/>
</dbReference>
<organism evidence="1">
    <name type="scientific">Brevibacillus laterosporus</name>
    <name type="common">Bacillus laterosporus</name>
    <dbReference type="NCBI Taxonomy" id="1465"/>
    <lineage>
        <taxon>Bacteria</taxon>
        <taxon>Bacillati</taxon>
        <taxon>Bacillota</taxon>
        <taxon>Bacilli</taxon>
        <taxon>Bacillales</taxon>
        <taxon>Paenibacillaceae</taxon>
        <taxon>Brevibacillus</taxon>
    </lineage>
</organism>
<dbReference type="RefSeq" id="WP_031414051.1">
    <property type="nucleotide sequence ID" value="NZ_CP011075.1"/>
</dbReference>
<dbReference type="EMBL" id="CP011075">
    <property type="protein sequence ID" value="AKF95044.1"/>
    <property type="molecule type" value="Genomic_DNA"/>
</dbReference>
<keyword evidence="1" id="KW-0614">Plasmid</keyword>
<accession>A0A0F7C0Y6</accession>